<feature type="compositionally biased region" description="Basic and acidic residues" evidence="1">
    <location>
        <begin position="920"/>
        <end position="935"/>
    </location>
</feature>
<dbReference type="AlphaFoldDB" id="A0A517KZH8"/>
<feature type="compositionally biased region" description="Polar residues" evidence="1">
    <location>
        <begin position="37"/>
        <end position="54"/>
    </location>
</feature>
<dbReference type="STRING" id="50376.A0A517KZH8"/>
<keyword evidence="4" id="KW-1185">Reference proteome</keyword>
<dbReference type="InterPro" id="IPR058317">
    <property type="entry name" value="DUF8004"/>
</dbReference>
<feature type="compositionally biased region" description="Polar residues" evidence="1">
    <location>
        <begin position="854"/>
        <end position="868"/>
    </location>
</feature>
<dbReference type="Pfam" id="PF26013">
    <property type="entry name" value="DUF8004"/>
    <property type="match status" value="1"/>
</dbReference>
<feature type="compositionally biased region" description="Basic and acidic residues" evidence="1">
    <location>
        <begin position="15"/>
        <end position="33"/>
    </location>
</feature>
<dbReference type="EMBL" id="CP042186">
    <property type="protein sequence ID" value="QDS68784.1"/>
    <property type="molecule type" value="Genomic_DNA"/>
</dbReference>
<feature type="region of interest" description="Disordered" evidence="1">
    <location>
        <begin position="247"/>
        <end position="333"/>
    </location>
</feature>
<evidence type="ECO:0000313" key="4">
    <source>
        <dbReference type="Proteomes" id="UP000316270"/>
    </source>
</evidence>
<protein>
    <recommendedName>
        <fullName evidence="2">DUF8004 domain-containing protein</fullName>
    </recommendedName>
</protein>
<feature type="compositionally biased region" description="Polar residues" evidence="1">
    <location>
        <begin position="249"/>
        <end position="270"/>
    </location>
</feature>
<feature type="compositionally biased region" description="Basic residues" evidence="1">
    <location>
        <begin position="1"/>
        <end position="12"/>
    </location>
</feature>
<dbReference type="Proteomes" id="UP000316270">
    <property type="component" value="Chromosome 2"/>
</dbReference>
<organism evidence="3 4">
    <name type="scientific">Venturia effusa</name>
    <dbReference type="NCBI Taxonomy" id="50376"/>
    <lineage>
        <taxon>Eukaryota</taxon>
        <taxon>Fungi</taxon>
        <taxon>Dikarya</taxon>
        <taxon>Ascomycota</taxon>
        <taxon>Pezizomycotina</taxon>
        <taxon>Dothideomycetes</taxon>
        <taxon>Pleosporomycetidae</taxon>
        <taxon>Venturiales</taxon>
        <taxon>Venturiaceae</taxon>
        <taxon>Venturia</taxon>
    </lineage>
</organism>
<dbReference type="PANTHER" id="PTHR39601:SF2">
    <property type="entry name" value="CHORIOGENIN HMINOR"/>
    <property type="match status" value="1"/>
</dbReference>
<feature type="compositionally biased region" description="Low complexity" evidence="1">
    <location>
        <begin position="841"/>
        <end position="850"/>
    </location>
</feature>
<feature type="domain" description="DUF8004" evidence="2">
    <location>
        <begin position="429"/>
        <end position="522"/>
    </location>
</feature>
<accession>A0A517KZH8</accession>
<sequence length="969" mass="108515">MASRGARARKVTTKQIEKTAEKNIEKDRAERFAKLHSPTSHAQPTSPFSPNSLPLWTKRPPVLSSNASVTSRESNGSSSRFSSTVASKISSKISSNGIVDQGKVFVSKRDKVTAHPRGRGGGVPAKLENVKGGTRYPSGSGFSFEGRSHSVSSGSQATTRPATQDKSWADTKIWVGNGQAPKPYRGFEHDDDMWQADGNCLIFFSEETDEENPRPMLRIHTSILEQARSTFMINLLKYGEIVPEEEQFTPPSRQNTGQNSQWPLNSTSLGNLDELLSEIKGPSGHSDDFQPPQTPNLRPSDRDTWSTSEQTMWTPGGHSGLPTGSGRDPTNFAESVTAAGSDAGNVQPNPPGPVEVEITHEIWFRAPSHIKRADIQRRHHMATRNYLALLYGLPIIGNDFYEMLSDLQNVMDTYYELNEPSERWNSAQVLVQFVTLMQLDDVRGNIKHALGLLAWSEQSNVMWDAGYLEGFVHCVGMMTQETLKMREYRSLSQISRHKLQNANNAMQLRLIESEERLSRFDFPEMWYIDGVSNGHPAQKSFEAFREFLLGFYEAEYGQWPPRNEDHQGHWLDRNVMLRLQADFGAIYQYWVDREIAWDANEERHTRKWEMAPTKPRSDGFEADTPGLPITDMLIGFDSSQKFDHIPHPYPLLPTSRSPDPIVKNTRRNLFSKIKSTKESSKSDVKAQYQIALAFNTASNINRLGTSFEGKRYTFPPATSITTNDPPDNKIIDEIGIYEKSSQISGVQPAEARLGRWILLYGILQVLSTISVDTGGLKYKDKIRYFVSPSLVGCPPWRSLEAAPLMIDACQQRSYCWQAPKTWGENGSAHSPPGYSNHQYELSEPSSSPIELDSRTLQRNRSLLSTDSSRGMRGPTATSLLRRPTINSQQLSPMNSQASSPGLPPSRSGTLRVTPVLMRQPSRDLKPEIPARDGRRISPARSDTISSYTSSKIDAATEGPYNEVRRMVAN</sequence>
<evidence type="ECO:0000256" key="1">
    <source>
        <dbReference type="SAM" id="MobiDB-lite"/>
    </source>
</evidence>
<feature type="compositionally biased region" description="Polar residues" evidence="1">
    <location>
        <begin position="149"/>
        <end position="165"/>
    </location>
</feature>
<gene>
    <name evidence="3" type="ORF">FKW77_005697</name>
</gene>
<evidence type="ECO:0000259" key="2">
    <source>
        <dbReference type="Pfam" id="PF26013"/>
    </source>
</evidence>
<feature type="compositionally biased region" description="Low complexity" evidence="1">
    <location>
        <begin position="68"/>
        <end position="83"/>
    </location>
</feature>
<proteinExistence type="predicted"/>
<feature type="region of interest" description="Disordered" evidence="1">
    <location>
        <begin position="825"/>
        <end position="950"/>
    </location>
</feature>
<reference evidence="3 4" key="1">
    <citation type="submission" date="2019-07" db="EMBL/GenBank/DDBJ databases">
        <title>Finished genome of Venturia effusa.</title>
        <authorList>
            <person name="Young C.A."/>
            <person name="Cox M.P."/>
            <person name="Ganley A.R.D."/>
            <person name="David W.J."/>
        </authorList>
    </citation>
    <scope>NUCLEOTIDE SEQUENCE [LARGE SCALE GENOMIC DNA]</scope>
    <source>
        <strain evidence="4">albino</strain>
    </source>
</reference>
<evidence type="ECO:0000313" key="3">
    <source>
        <dbReference type="EMBL" id="QDS68784.1"/>
    </source>
</evidence>
<name>A0A517KZH8_9PEZI</name>
<feature type="compositionally biased region" description="Polar residues" evidence="1">
    <location>
        <begin position="940"/>
        <end position="950"/>
    </location>
</feature>
<feature type="region of interest" description="Disordered" evidence="1">
    <location>
        <begin position="1"/>
        <end position="83"/>
    </location>
</feature>
<dbReference type="PANTHER" id="PTHR39601">
    <property type="entry name" value="CHORIOGENIN HMINOR"/>
    <property type="match status" value="1"/>
</dbReference>
<dbReference type="OrthoDB" id="5302380at2759"/>
<feature type="compositionally biased region" description="Polar residues" evidence="1">
    <location>
        <begin position="884"/>
        <end position="899"/>
    </location>
</feature>
<feature type="region of interest" description="Disordered" evidence="1">
    <location>
        <begin position="110"/>
        <end position="165"/>
    </location>
</feature>